<gene>
    <name evidence="7" type="ORF">ASPACDRAFT_1860814</name>
</gene>
<keyword evidence="8" id="KW-1185">Reference proteome</keyword>
<evidence type="ECO:0000313" key="7">
    <source>
        <dbReference type="EMBL" id="OJJ94601.1"/>
    </source>
</evidence>
<dbReference type="AlphaFoldDB" id="A0A1L9WEK0"/>
<keyword evidence="2" id="KW-0238">DNA-binding</keyword>
<sequence length="427" mass="48508">MHLLNKPRRSHRKSRYGCAPCKRCHVKCDEKRPSCTRCLIRGQDCTYLIVAQRRVASDAPLRDRPVLPSPCTPDNNRRDNSNAGGNHKNTHTHLDTIHSESQASSARTHSRLHEMHLFHHALMVTAPSLANDDLDLQFWQMDIPRVATTQAFVMDGLLAVAALHLAYVHPEQRTHWTGVSLTYQIAATTGLREELAAGLDDGLEAKFAGSALILLLITAYPVVCGNSVAGQQSVEKQGYTLDTVQSIRSALEGCAIMYTHIYQDQNHCSFDYWLRRDLPIRPEMVHQQRLNKRAEVSLLHSELQARLHHVRNVIERGDPEPSLRDEYQRACDLNLWILDSWPAHRHGVVWPLWVSKAFLDLCGQGEWTAHILLMFYGLTLHLDSHVWFISGAGKQLISSVLSRMRAESDTPPEWAEMVCWVRRVIDV</sequence>
<dbReference type="PROSITE" id="PS00463">
    <property type="entry name" value="ZN2_CY6_FUNGAL_1"/>
    <property type="match status" value="1"/>
</dbReference>
<evidence type="ECO:0000313" key="8">
    <source>
        <dbReference type="Proteomes" id="UP000184546"/>
    </source>
</evidence>
<reference evidence="8" key="1">
    <citation type="journal article" date="2017" name="Genome Biol.">
        <title>Comparative genomics reveals high biological diversity and specific adaptations in the industrially and medically important fungal genus Aspergillus.</title>
        <authorList>
            <person name="de Vries R.P."/>
            <person name="Riley R."/>
            <person name="Wiebenga A."/>
            <person name="Aguilar-Osorio G."/>
            <person name="Amillis S."/>
            <person name="Uchima C.A."/>
            <person name="Anderluh G."/>
            <person name="Asadollahi M."/>
            <person name="Askin M."/>
            <person name="Barry K."/>
            <person name="Battaglia E."/>
            <person name="Bayram O."/>
            <person name="Benocci T."/>
            <person name="Braus-Stromeyer S.A."/>
            <person name="Caldana C."/>
            <person name="Canovas D."/>
            <person name="Cerqueira G.C."/>
            <person name="Chen F."/>
            <person name="Chen W."/>
            <person name="Choi C."/>
            <person name="Clum A."/>
            <person name="Dos Santos R.A."/>
            <person name="Damasio A.R."/>
            <person name="Diallinas G."/>
            <person name="Emri T."/>
            <person name="Fekete E."/>
            <person name="Flipphi M."/>
            <person name="Freyberg S."/>
            <person name="Gallo A."/>
            <person name="Gournas C."/>
            <person name="Habgood R."/>
            <person name="Hainaut M."/>
            <person name="Harispe M.L."/>
            <person name="Henrissat B."/>
            <person name="Hilden K.S."/>
            <person name="Hope R."/>
            <person name="Hossain A."/>
            <person name="Karabika E."/>
            <person name="Karaffa L."/>
            <person name="Karanyi Z."/>
            <person name="Krasevec N."/>
            <person name="Kuo A."/>
            <person name="Kusch H."/>
            <person name="LaButti K."/>
            <person name="Lagendijk E.L."/>
            <person name="Lapidus A."/>
            <person name="Levasseur A."/>
            <person name="Lindquist E."/>
            <person name="Lipzen A."/>
            <person name="Logrieco A.F."/>
            <person name="MacCabe A."/>
            <person name="Maekelae M.R."/>
            <person name="Malavazi I."/>
            <person name="Melin P."/>
            <person name="Meyer V."/>
            <person name="Mielnichuk N."/>
            <person name="Miskei M."/>
            <person name="Molnar A.P."/>
            <person name="Mule G."/>
            <person name="Ngan C.Y."/>
            <person name="Orejas M."/>
            <person name="Orosz E."/>
            <person name="Ouedraogo J.P."/>
            <person name="Overkamp K.M."/>
            <person name="Park H.-S."/>
            <person name="Perrone G."/>
            <person name="Piumi F."/>
            <person name="Punt P.J."/>
            <person name="Ram A.F."/>
            <person name="Ramon A."/>
            <person name="Rauscher S."/>
            <person name="Record E."/>
            <person name="Riano-Pachon D.M."/>
            <person name="Robert V."/>
            <person name="Roehrig J."/>
            <person name="Ruller R."/>
            <person name="Salamov A."/>
            <person name="Salih N.S."/>
            <person name="Samson R.A."/>
            <person name="Sandor E."/>
            <person name="Sanguinetti M."/>
            <person name="Schuetze T."/>
            <person name="Sepcic K."/>
            <person name="Shelest E."/>
            <person name="Sherlock G."/>
            <person name="Sophianopoulou V."/>
            <person name="Squina F.M."/>
            <person name="Sun H."/>
            <person name="Susca A."/>
            <person name="Todd R.B."/>
            <person name="Tsang A."/>
            <person name="Unkles S.E."/>
            <person name="van de Wiele N."/>
            <person name="van Rossen-Uffink D."/>
            <person name="Oliveira J.V."/>
            <person name="Vesth T.C."/>
            <person name="Visser J."/>
            <person name="Yu J.-H."/>
            <person name="Zhou M."/>
            <person name="Andersen M.R."/>
            <person name="Archer D.B."/>
            <person name="Baker S.E."/>
            <person name="Benoit I."/>
            <person name="Brakhage A.A."/>
            <person name="Braus G.H."/>
            <person name="Fischer R."/>
            <person name="Frisvad J.C."/>
            <person name="Goldman G.H."/>
            <person name="Houbraken J."/>
            <person name="Oakley B."/>
            <person name="Pocsi I."/>
            <person name="Scazzocchio C."/>
            <person name="Seiboth B."/>
            <person name="vanKuyk P.A."/>
            <person name="Wortman J."/>
            <person name="Dyer P.S."/>
            <person name="Grigoriev I.V."/>
        </authorList>
    </citation>
    <scope>NUCLEOTIDE SEQUENCE [LARGE SCALE GENOMIC DNA]</scope>
    <source>
        <strain evidence="8">ATCC 16872 / CBS 172.66 / WB 5094</strain>
    </source>
</reference>
<keyword evidence="3" id="KW-0804">Transcription</keyword>
<keyword evidence="1" id="KW-0805">Transcription regulation</keyword>
<organism evidence="7 8">
    <name type="scientific">Aspergillus aculeatus (strain ATCC 16872 / CBS 172.66 / WB 5094)</name>
    <dbReference type="NCBI Taxonomy" id="690307"/>
    <lineage>
        <taxon>Eukaryota</taxon>
        <taxon>Fungi</taxon>
        <taxon>Dikarya</taxon>
        <taxon>Ascomycota</taxon>
        <taxon>Pezizomycotina</taxon>
        <taxon>Eurotiomycetes</taxon>
        <taxon>Eurotiomycetidae</taxon>
        <taxon>Eurotiales</taxon>
        <taxon>Aspergillaceae</taxon>
        <taxon>Aspergillus</taxon>
        <taxon>Aspergillus subgen. Circumdati</taxon>
    </lineage>
</organism>
<protein>
    <recommendedName>
        <fullName evidence="6">Zn(2)-C6 fungal-type domain-containing protein</fullName>
    </recommendedName>
</protein>
<dbReference type="InterPro" id="IPR036864">
    <property type="entry name" value="Zn2-C6_fun-type_DNA-bd_sf"/>
</dbReference>
<dbReference type="SMART" id="SM00066">
    <property type="entry name" value="GAL4"/>
    <property type="match status" value="1"/>
</dbReference>
<feature type="domain" description="Zn(2)-C6 fungal-type" evidence="6">
    <location>
        <begin position="17"/>
        <end position="47"/>
    </location>
</feature>
<evidence type="ECO:0000256" key="2">
    <source>
        <dbReference type="ARBA" id="ARBA00023125"/>
    </source>
</evidence>
<dbReference type="GeneID" id="30971586"/>
<dbReference type="STRING" id="690307.A0A1L9WEK0"/>
<dbReference type="PANTHER" id="PTHR47784:SF14">
    <property type="entry name" value="ZN(II)2CYS6 TRANSCRIPTION FACTOR (EUROFUNG)"/>
    <property type="match status" value="1"/>
</dbReference>
<dbReference type="Gene3D" id="4.10.240.10">
    <property type="entry name" value="Zn(2)-C6 fungal-type DNA-binding domain"/>
    <property type="match status" value="1"/>
</dbReference>
<dbReference type="VEuPathDB" id="FungiDB:ASPACDRAFT_1860814"/>
<dbReference type="PANTHER" id="PTHR47784">
    <property type="entry name" value="STEROL UPTAKE CONTROL PROTEIN 2"/>
    <property type="match status" value="1"/>
</dbReference>
<dbReference type="InterPro" id="IPR053157">
    <property type="entry name" value="Sterol_Uptake_Regulator"/>
</dbReference>
<dbReference type="CDD" id="cd00067">
    <property type="entry name" value="GAL4"/>
    <property type="match status" value="1"/>
</dbReference>
<dbReference type="Pfam" id="PF00172">
    <property type="entry name" value="Zn_clus"/>
    <property type="match status" value="1"/>
</dbReference>
<dbReference type="GO" id="GO:0003677">
    <property type="term" value="F:DNA binding"/>
    <property type="evidence" value="ECO:0007669"/>
    <property type="project" value="UniProtKB-KW"/>
</dbReference>
<dbReference type="PROSITE" id="PS50048">
    <property type="entry name" value="ZN2_CY6_FUNGAL_2"/>
    <property type="match status" value="1"/>
</dbReference>
<dbReference type="GO" id="GO:0008270">
    <property type="term" value="F:zinc ion binding"/>
    <property type="evidence" value="ECO:0007669"/>
    <property type="project" value="InterPro"/>
</dbReference>
<dbReference type="RefSeq" id="XP_020050941.1">
    <property type="nucleotide sequence ID" value="XM_020197772.1"/>
</dbReference>
<keyword evidence="4" id="KW-0539">Nucleus</keyword>
<dbReference type="SUPFAM" id="SSF57701">
    <property type="entry name" value="Zn2/Cys6 DNA-binding domain"/>
    <property type="match status" value="1"/>
</dbReference>
<dbReference type="Proteomes" id="UP000184546">
    <property type="component" value="Unassembled WGS sequence"/>
</dbReference>
<dbReference type="OrthoDB" id="187139at2759"/>
<evidence type="ECO:0000259" key="6">
    <source>
        <dbReference type="PROSITE" id="PS50048"/>
    </source>
</evidence>
<dbReference type="GO" id="GO:0001228">
    <property type="term" value="F:DNA-binding transcription activator activity, RNA polymerase II-specific"/>
    <property type="evidence" value="ECO:0007669"/>
    <property type="project" value="TreeGrafter"/>
</dbReference>
<dbReference type="EMBL" id="KV879009">
    <property type="protein sequence ID" value="OJJ94601.1"/>
    <property type="molecule type" value="Genomic_DNA"/>
</dbReference>
<proteinExistence type="predicted"/>
<name>A0A1L9WEK0_ASPA1</name>
<evidence type="ECO:0000256" key="3">
    <source>
        <dbReference type="ARBA" id="ARBA00023163"/>
    </source>
</evidence>
<dbReference type="InterPro" id="IPR001138">
    <property type="entry name" value="Zn2Cys6_DnaBD"/>
</dbReference>
<evidence type="ECO:0000256" key="1">
    <source>
        <dbReference type="ARBA" id="ARBA00023015"/>
    </source>
</evidence>
<accession>A0A1L9WEK0</accession>
<feature type="region of interest" description="Disordered" evidence="5">
    <location>
        <begin position="60"/>
        <end position="92"/>
    </location>
</feature>
<evidence type="ECO:0000256" key="5">
    <source>
        <dbReference type="SAM" id="MobiDB-lite"/>
    </source>
</evidence>
<dbReference type="PRINTS" id="PR00755">
    <property type="entry name" value="AFLATOXINBRP"/>
</dbReference>
<evidence type="ECO:0000256" key="4">
    <source>
        <dbReference type="ARBA" id="ARBA00023242"/>
    </source>
</evidence>
<dbReference type="OMA" id="AIMYTHI"/>